<reference evidence="4" key="1">
    <citation type="journal article" date="2023" name="Mol. Biol. Evol.">
        <title>Third-Generation Sequencing Reveals the Adaptive Role of the Epigenome in Three Deep-Sea Polychaetes.</title>
        <authorList>
            <person name="Perez M."/>
            <person name="Aroh O."/>
            <person name="Sun Y."/>
            <person name="Lan Y."/>
            <person name="Juniper S.K."/>
            <person name="Young C.R."/>
            <person name="Angers B."/>
            <person name="Qian P.Y."/>
        </authorList>
    </citation>
    <scope>NUCLEOTIDE SEQUENCE</scope>
    <source>
        <strain evidence="4">R07B-5</strain>
    </source>
</reference>
<sequence length="667" mass="75585">MAPKKLVNDTIQSMRGSHEDRQLQPVMNITDVVTMCRDTGLDWFEQLLENLFKKEENSNSTPVEQACEQIVNCLVENVLRIEEHSAEAGATCSSRLISCFNTLHLFCKVKPELLIPHANTIQPYLDIKCSTPGDYMVLHNVARILELAVPLMDHPGESFLAQLEEDMMKLVLKHGMLVSIRDKVFNVMLYFIRHEDEEVKHKALAGLGFFVMREYEYMLGRDMRELYIDLLTRKEAPVKMRCQVLRNMLMYLMEEEARMIKADQEWKKLQNKEDLKEMGDIQSGMASTIIQVYIKQILESFFHHHSQVRMIALSVITLILRQGLVHPVQIVPYLISMGTDSDSTIRAKADQQVQELDKKYPGFIQIKAMQGIKMSYRLQEILQQDPSEPIRGIRMDDDNIISLNSFIYSLIRSNRGQRRAMLQSLLNMFDEMGKATLSELIYMAEPLYIIHEIDIIVSVSGSNILQSYKESVCQTTALPNLFMMSQGCILLLMLKQHLKELYRFTDSKIHRYSPTEQAKVWDKPLNRKAKMTFNPSQAMDLVREGTQDLPQDDDTKTKLIQGYLDTQMMTMTFPHPLSQSGLGTPAAAGTPSGGQAGGDAQGGPETGESQDSKPVAVIDLSGDGDGDNGGQKVEIPKAPSSLMAYHKRSMSSHHRRGRTSKSSSHSS</sequence>
<dbReference type="AlphaFoldDB" id="A0AAD9N4A6"/>
<feature type="compositionally biased region" description="Low complexity" evidence="2">
    <location>
        <begin position="580"/>
        <end position="590"/>
    </location>
</feature>
<dbReference type="PANTHER" id="PTHR21704:SF18">
    <property type="entry name" value="NIPPED-B-LIKE PROTEIN"/>
    <property type="match status" value="1"/>
</dbReference>
<keyword evidence="5" id="KW-1185">Reference proteome</keyword>
<accession>A0AAD9N4A6</accession>
<keyword evidence="1" id="KW-0539">Nucleus</keyword>
<comment type="subcellular location">
    <subcellularLocation>
        <location evidence="1">Nucleus</location>
    </subcellularLocation>
</comment>
<evidence type="ECO:0000313" key="4">
    <source>
        <dbReference type="EMBL" id="KAK2154511.1"/>
    </source>
</evidence>
<keyword evidence="1" id="KW-0131">Cell cycle</keyword>
<dbReference type="PANTHER" id="PTHR21704">
    <property type="entry name" value="NIPPED-B-LIKE PROTEIN DELANGIN SCC2-RELATED"/>
    <property type="match status" value="1"/>
</dbReference>
<feature type="domain" description="Sister chromatid cohesion C-terminal" evidence="3">
    <location>
        <begin position="286"/>
        <end position="447"/>
    </location>
</feature>
<dbReference type="Proteomes" id="UP001209878">
    <property type="component" value="Unassembled WGS sequence"/>
</dbReference>
<dbReference type="GO" id="GO:0034087">
    <property type="term" value="P:establishment of mitotic sister chromatid cohesion"/>
    <property type="evidence" value="ECO:0007669"/>
    <property type="project" value="TreeGrafter"/>
</dbReference>
<dbReference type="GO" id="GO:0140588">
    <property type="term" value="P:chromatin looping"/>
    <property type="evidence" value="ECO:0007669"/>
    <property type="project" value="InterPro"/>
</dbReference>
<dbReference type="InterPro" id="IPR016024">
    <property type="entry name" value="ARM-type_fold"/>
</dbReference>
<dbReference type="InterPro" id="IPR024986">
    <property type="entry name" value="Nipped-B_C"/>
</dbReference>
<feature type="compositionally biased region" description="Gly residues" evidence="2">
    <location>
        <begin position="591"/>
        <end position="605"/>
    </location>
</feature>
<evidence type="ECO:0000256" key="2">
    <source>
        <dbReference type="SAM" id="MobiDB-lite"/>
    </source>
</evidence>
<dbReference type="GO" id="GO:0010468">
    <property type="term" value="P:regulation of gene expression"/>
    <property type="evidence" value="ECO:0007669"/>
    <property type="project" value="InterPro"/>
</dbReference>
<keyword evidence="1" id="KW-0677">Repeat</keyword>
<organism evidence="4 5">
    <name type="scientific">Ridgeia piscesae</name>
    <name type="common">Tubeworm</name>
    <dbReference type="NCBI Taxonomy" id="27915"/>
    <lineage>
        <taxon>Eukaryota</taxon>
        <taxon>Metazoa</taxon>
        <taxon>Spiralia</taxon>
        <taxon>Lophotrochozoa</taxon>
        <taxon>Annelida</taxon>
        <taxon>Polychaeta</taxon>
        <taxon>Sedentaria</taxon>
        <taxon>Canalipalpata</taxon>
        <taxon>Sabellida</taxon>
        <taxon>Siboglinidae</taxon>
        <taxon>Ridgeia</taxon>
    </lineage>
</organism>
<evidence type="ECO:0000259" key="3">
    <source>
        <dbReference type="Pfam" id="PF12830"/>
    </source>
</evidence>
<gene>
    <name evidence="4" type="ORF">NP493_2173g00010</name>
</gene>
<dbReference type="Pfam" id="PF12830">
    <property type="entry name" value="Nipped-B_C"/>
    <property type="match status" value="1"/>
</dbReference>
<dbReference type="EMBL" id="JAODUO010002171">
    <property type="protein sequence ID" value="KAK2154511.1"/>
    <property type="molecule type" value="Genomic_DNA"/>
</dbReference>
<dbReference type="GO" id="GO:0090694">
    <property type="term" value="C:Scc2-Scc4 cohesin loading complex"/>
    <property type="evidence" value="ECO:0007669"/>
    <property type="project" value="TreeGrafter"/>
</dbReference>
<dbReference type="GO" id="GO:1990414">
    <property type="term" value="P:replication-born double-strand break repair via sister chromatid exchange"/>
    <property type="evidence" value="ECO:0007669"/>
    <property type="project" value="TreeGrafter"/>
</dbReference>
<dbReference type="GO" id="GO:0003682">
    <property type="term" value="F:chromatin binding"/>
    <property type="evidence" value="ECO:0007669"/>
    <property type="project" value="TreeGrafter"/>
</dbReference>
<comment type="caution">
    <text evidence="4">The sequence shown here is derived from an EMBL/GenBank/DDBJ whole genome shotgun (WGS) entry which is preliminary data.</text>
</comment>
<feature type="compositionally biased region" description="Basic residues" evidence="2">
    <location>
        <begin position="645"/>
        <end position="659"/>
    </location>
</feature>
<dbReference type="Gene3D" id="1.25.10.10">
    <property type="entry name" value="Leucine-rich Repeat Variant"/>
    <property type="match status" value="1"/>
</dbReference>
<name>A0AAD9N4A6_RIDPI</name>
<dbReference type="GO" id="GO:0061775">
    <property type="term" value="F:cohesin loader activity"/>
    <property type="evidence" value="ECO:0007669"/>
    <property type="project" value="InterPro"/>
</dbReference>
<dbReference type="GO" id="GO:0071169">
    <property type="term" value="P:establishment of protein localization to chromatin"/>
    <property type="evidence" value="ECO:0007669"/>
    <property type="project" value="TreeGrafter"/>
</dbReference>
<dbReference type="InterPro" id="IPR033031">
    <property type="entry name" value="Scc2/Nipped-B"/>
</dbReference>
<proteinExistence type="inferred from homology"/>
<evidence type="ECO:0000256" key="1">
    <source>
        <dbReference type="RuleBase" id="RU364107"/>
    </source>
</evidence>
<feature type="region of interest" description="Disordered" evidence="2">
    <location>
        <begin position="574"/>
        <end position="667"/>
    </location>
</feature>
<evidence type="ECO:0000313" key="5">
    <source>
        <dbReference type="Proteomes" id="UP001209878"/>
    </source>
</evidence>
<comment type="similarity">
    <text evidence="1">Belongs to the SCC2/Nipped-B family.</text>
</comment>
<dbReference type="SUPFAM" id="SSF48371">
    <property type="entry name" value="ARM repeat"/>
    <property type="match status" value="1"/>
</dbReference>
<protein>
    <recommendedName>
        <fullName evidence="1">Nipped-B protein</fullName>
    </recommendedName>
</protein>
<dbReference type="InterPro" id="IPR011989">
    <property type="entry name" value="ARM-like"/>
</dbReference>